<sequence length="110" mass="12366">NRKEDEEAGGEVNSDMVMVYIIYDRAIDEEVDDVLAGSEINYYTKWKDVVGFGRHDPHLGDHVWPGLNNVAMAVIDDEKKEKLLDGVRALQENFPSVGLRAFAVPVIDMC</sequence>
<comment type="caution">
    <text evidence="1">The sequence shown here is derived from an EMBL/GenBank/DDBJ whole genome shotgun (WGS) entry which is preliminary data.</text>
</comment>
<dbReference type="SUPFAM" id="SSF54913">
    <property type="entry name" value="GlnB-like"/>
    <property type="match status" value="1"/>
</dbReference>
<accession>X1T8Q2</accession>
<dbReference type="AlphaFoldDB" id="X1T8Q2"/>
<dbReference type="NCBIfam" id="NF045581">
    <property type="entry name" value="PG0541_fam"/>
    <property type="match status" value="1"/>
</dbReference>
<dbReference type="Gene3D" id="3.30.70.120">
    <property type="match status" value="1"/>
</dbReference>
<reference evidence="1" key="1">
    <citation type="journal article" date="2014" name="Front. Microbiol.">
        <title>High frequency of phylogenetically diverse reductive dehalogenase-homologous genes in deep subseafloor sedimentary metagenomes.</title>
        <authorList>
            <person name="Kawai M."/>
            <person name="Futagami T."/>
            <person name="Toyoda A."/>
            <person name="Takaki Y."/>
            <person name="Nishi S."/>
            <person name="Hori S."/>
            <person name="Arai W."/>
            <person name="Tsubouchi T."/>
            <person name="Morono Y."/>
            <person name="Uchiyama I."/>
            <person name="Ito T."/>
            <person name="Fujiyama A."/>
            <person name="Inagaki F."/>
            <person name="Takami H."/>
        </authorList>
    </citation>
    <scope>NUCLEOTIDE SEQUENCE</scope>
    <source>
        <strain evidence="1">Expedition CK06-06</strain>
    </source>
</reference>
<dbReference type="InterPro" id="IPR015867">
    <property type="entry name" value="N-reg_PII/ATP_PRibTrfase_C"/>
</dbReference>
<organism evidence="1">
    <name type="scientific">marine sediment metagenome</name>
    <dbReference type="NCBI Taxonomy" id="412755"/>
    <lineage>
        <taxon>unclassified sequences</taxon>
        <taxon>metagenomes</taxon>
        <taxon>ecological metagenomes</taxon>
    </lineage>
</organism>
<gene>
    <name evidence="1" type="ORF">S12H4_28093</name>
</gene>
<protein>
    <submittedName>
        <fullName evidence="1">Uncharacterized protein</fullName>
    </submittedName>
</protein>
<evidence type="ECO:0000313" key="1">
    <source>
        <dbReference type="EMBL" id="GAJ01728.1"/>
    </source>
</evidence>
<feature type="non-terminal residue" evidence="1">
    <location>
        <position position="1"/>
    </location>
</feature>
<name>X1T8Q2_9ZZZZ</name>
<dbReference type="EMBL" id="BARW01016088">
    <property type="protein sequence ID" value="GAJ01728.1"/>
    <property type="molecule type" value="Genomic_DNA"/>
</dbReference>
<proteinExistence type="predicted"/>
<dbReference type="InterPro" id="IPR011322">
    <property type="entry name" value="N-reg_PII-like_a/b"/>
</dbReference>